<evidence type="ECO:0000313" key="1">
    <source>
        <dbReference type="EMBL" id="DAE19006.1"/>
    </source>
</evidence>
<sequence>MIKSDTETYIESIYLDNNWHFLNFRGNYISTDDVLDP</sequence>
<proteinExistence type="predicted"/>
<accession>A0A8S5QI72</accession>
<name>A0A8S5QI72_9CAUD</name>
<organism evidence="1">
    <name type="scientific">Siphoviridae sp. ctiOl67</name>
    <dbReference type="NCBI Taxonomy" id="2825622"/>
    <lineage>
        <taxon>Viruses</taxon>
        <taxon>Duplodnaviria</taxon>
        <taxon>Heunggongvirae</taxon>
        <taxon>Uroviricota</taxon>
        <taxon>Caudoviricetes</taxon>
    </lineage>
</organism>
<protein>
    <submittedName>
        <fullName evidence="1">Uncharacterized protein</fullName>
    </submittedName>
</protein>
<dbReference type="EMBL" id="BK015666">
    <property type="protein sequence ID" value="DAE19006.1"/>
    <property type="molecule type" value="Genomic_DNA"/>
</dbReference>
<reference evidence="1" key="1">
    <citation type="journal article" date="2021" name="Proc. Natl. Acad. Sci. U.S.A.">
        <title>A Catalog of Tens of Thousands of Viruses from Human Metagenomes Reveals Hidden Associations with Chronic Diseases.</title>
        <authorList>
            <person name="Tisza M.J."/>
            <person name="Buck C.B."/>
        </authorList>
    </citation>
    <scope>NUCLEOTIDE SEQUENCE</scope>
    <source>
        <strain evidence="1">CtiOl67</strain>
    </source>
</reference>